<sequence length="328" mass="34782">MSTRRRFTAHLGLLGASGLLGALPHATWAQQPELARLLVGFPPGGSTDNVARRVADRLRGIYAGQVVVDNKPGAGTQIAVAALKEAPADGLTMLLSPPAPFSIYPFTYRKLPYGPEDQLPVAMVCSFPFALAVGPAVPESVRSIPDFIAWAKANPGKASFGSPAAGSTPHLVGSLLGLMAGVELTHVAYRGDAPGLQDLMGGQLAAYSSVLGSFLPQLKSGRIRLLAVSGTERSSFMPALPTYREQGYDIDMTEWFGLFLPGKTPAPVVQRLAEAARAVVGQADFARGLAEFGMTPRYLGPRELAAQLRADTEMWRGHIKKIGFTSES</sequence>
<dbReference type="CDD" id="cd13579">
    <property type="entry name" value="PBP2_Bug_NagM"/>
    <property type="match status" value="1"/>
</dbReference>
<feature type="signal peptide" evidence="2">
    <location>
        <begin position="1"/>
        <end position="22"/>
    </location>
</feature>
<dbReference type="EMBL" id="JAQSIO010000001">
    <property type="protein sequence ID" value="MDD0813264.1"/>
    <property type="molecule type" value="Genomic_DNA"/>
</dbReference>
<protein>
    <submittedName>
        <fullName evidence="3">Bug family tripartite tricarboxylate transporter substrate binding protein</fullName>
    </submittedName>
</protein>
<comment type="caution">
    <text evidence="3">The sequence shown here is derived from an EMBL/GenBank/DDBJ whole genome shotgun (WGS) entry which is preliminary data.</text>
</comment>
<evidence type="ECO:0000256" key="1">
    <source>
        <dbReference type="ARBA" id="ARBA00006987"/>
    </source>
</evidence>
<dbReference type="Gene3D" id="3.40.190.10">
    <property type="entry name" value="Periplasmic binding protein-like II"/>
    <property type="match status" value="1"/>
</dbReference>
<comment type="similarity">
    <text evidence="1">Belongs to the UPF0065 (bug) family.</text>
</comment>
<dbReference type="Proteomes" id="UP001528672">
    <property type="component" value="Unassembled WGS sequence"/>
</dbReference>
<dbReference type="InterPro" id="IPR005064">
    <property type="entry name" value="BUG"/>
</dbReference>
<dbReference type="PIRSF" id="PIRSF017082">
    <property type="entry name" value="YflP"/>
    <property type="match status" value="1"/>
</dbReference>
<name>A0ABT5M9K4_9BURK</name>
<dbReference type="InterPro" id="IPR042100">
    <property type="entry name" value="Bug_dom1"/>
</dbReference>
<evidence type="ECO:0000256" key="2">
    <source>
        <dbReference type="SAM" id="SignalP"/>
    </source>
</evidence>
<evidence type="ECO:0000313" key="3">
    <source>
        <dbReference type="EMBL" id="MDD0813264.1"/>
    </source>
</evidence>
<dbReference type="Gene3D" id="3.40.190.150">
    <property type="entry name" value="Bordetella uptake gene, domain 1"/>
    <property type="match status" value="1"/>
</dbReference>
<dbReference type="RefSeq" id="WP_273924792.1">
    <property type="nucleotide sequence ID" value="NZ_JAQSIO010000001.1"/>
</dbReference>
<dbReference type="PROSITE" id="PS51318">
    <property type="entry name" value="TAT"/>
    <property type="match status" value="1"/>
</dbReference>
<dbReference type="InterPro" id="IPR006311">
    <property type="entry name" value="TAT_signal"/>
</dbReference>
<organism evidence="3 4">
    <name type="scientific">Curvibacter microcysteis</name>
    <dbReference type="NCBI Taxonomy" id="3026419"/>
    <lineage>
        <taxon>Bacteria</taxon>
        <taxon>Pseudomonadati</taxon>
        <taxon>Pseudomonadota</taxon>
        <taxon>Betaproteobacteria</taxon>
        <taxon>Burkholderiales</taxon>
        <taxon>Comamonadaceae</taxon>
        <taxon>Curvibacter</taxon>
    </lineage>
</organism>
<reference evidence="3 4" key="1">
    <citation type="submission" date="2023-02" db="EMBL/GenBank/DDBJ databases">
        <title>Bacterial whole genome sequence for Curvibacter sp. HBC28.</title>
        <authorList>
            <person name="Le V."/>
            <person name="Ko S.-R."/>
            <person name="Ahn C.-Y."/>
            <person name="Oh H.-M."/>
        </authorList>
    </citation>
    <scope>NUCLEOTIDE SEQUENCE [LARGE SCALE GENOMIC DNA]</scope>
    <source>
        <strain evidence="3 4">HBC28</strain>
    </source>
</reference>
<evidence type="ECO:0000313" key="4">
    <source>
        <dbReference type="Proteomes" id="UP001528672"/>
    </source>
</evidence>
<feature type="chain" id="PRO_5047412624" evidence="2">
    <location>
        <begin position="23"/>
        <end position="328"/>
    </location>
</feature>
<dbReference type="Pfam" id="PF03401">
    <property type="entry name" value="TctC"/>
    <property type="match status" value="1"/>
</dbReference>
<dbReference type="PANTHER" id="PTHR42928:SF5">
    <property type="entry name" value="BLR1237 PROTEIN"/>
    <property type="match status" value="1"/>
</dbReference>
<gene>
    <name evidence="3" type="ORF">PSQ39_01335</name>
</gene>
<keyword evidence="2" id="KW-0732">Signal</keyword>
<proteinExistence type="inferred from homology"/>
<accession>A0ABT5M9K4</accession>
<keyword evidence="4" id="KW-1185">Reference proteome</keyword>
<dbReference type="PANTHER" id="PTHR42928">
    <property type="entry name" value="TRICARBOXYLATE-BINDING PROTEIN"/>
    <property type="match status" value="1"/>
</dbReference>